<dbReference type="PATRIC" id="fig|504728.9.peg.1430"/>
<dbReference type="Gene3D" id="3.40.630.30">
    <property type="match status" value="1"/>
</dbReference>
<feature type="domain" description="N-acetyltransferase" evidence="1">
    <location>
        <begin position="159"/>
        <end position="295"/>
    </location>
</feature>
<dbReference type="Proteomes" id="UP000006655">
    <property type="component" value="Chromosome"/>
</dbReference>
<dbReference type="STRING" id="504728.K649_06950"/>
<evidence type="ECO:0000259" key="1">
    <source>
        <dbReference type="PROSITE" id="PS51186"/>
    </source>
</evidence>
<gene>
    <name evidence="2" type="ordered locus">Mrub_0056</name>
    <name evidence="3" type="ORF">K649_06950</name>
</gene>
<dbReference type="Pfam" id="PF00583">
    <property type="entry name" value="Acetyltransf_1"/>
    <property type="match status" value="1"/>
</dbReference>
<dbReference type="GO" id="GO:0016747">
    <property type="term" value="F:acyltransferase activity, transferring groups other than amino-acyl groups"/>
    <property type="evidence" value="ECO:0007669"/>
    <property type="project" value="InterPro"/>
</dbReference>
<dbReference type="Proteomes" id="UP000013026">
    <property type="component" value="Chromosome"/>
</dbReference>
<dbReference type="EMBL" id="CP001743">
    <property type="protein sequence ID" value="ADD26837.1"/>
    <property type="molecule type" value="Genomic_DNA"/>
</dbReference>
<dbReference type="EMBL" id="CP005385">
    <property type="protein sequence ID" value="AGK04690.1"/>
    <property type="molecule type" value="Genomic_DNA"/>
</dbReference>
<reference evidence="2 4" key="1">
    <citation type="journal article" date="2010" name="Stand. Genomic Sci.">
        <title>Complete genome sequence of Meiothermus ruber type strain (21).</title>
        <authorList>
            <person name="Tindall B.J."/>
            <person name="Sikorski J."/>
            <person name="Lucas S."/>
            <person name="Goltsman E."/>
            <person name="Copeland A."/>
            <person name="Glavina Del Rio T."/>
            <person name="Nolan M."/>
            <person name="Tice H."/>
            <person name="Cheng J.F."/>
            <person name="Han C."/>
            <person name="Pitluck S."/>
            <person name="Liolios K."/>
            <person name="Ivanova N."/>
            <person name="Mavromatis K."/>
            <person name="Ovchinnikova G."/>
            <person name="Pati A."/>
            <person name="Fahnrich R."/>
            <person name="Goodwin L."/>
            <person name="Chen A."/>
            <person name="Palaniappan K."/>
            <person name="Land M."/>
            <person name="Hauser L."/>
            <person name="Chang Y.J."/>
            <person name="Jeffries C.D."/>
            <person name="Rohde M."/>
            <person name="Goker M."/>
            <person name="Woyke T."/>
            <person name="Bristow J."/>
            <person name="Eisen J.A."/>
            <person name="Markowitz V."/>
            <person name="Hugenholtz P."/>
            <person name="Kyrpides N.C."/>
            <person name="Klenk H.P."/>
            <person name="Lapidus A."/>
        </authorList>
    </citation>
    <scope>NUCLEOTIDE SEQUENCE [LARGE SCALE GENOMIC DNA]</scope>
    <source>
        <strain evidence="4">ATCC 35948 / DSM 1279 / VKM B-1258 / 21</strain>
        <strain evidence="2">DSM 1279</strain>
    </source>
</reference>
<sequence>MTFDSRPYRPADLEPLTAFVIECWRRTPTPSELMCPGDFVWGVLQNASYKPEEGIRIWEQGGAVVGFVLQKRAKFDLYMAPWLSPEERSELLRAMVTHAETHALGLDPTARVSTSAARSNLETIQTLQALGYAQSPFMMYFLERPLDKDIPPPRLPEGFVVRHLEPHEMGERVDIHLEVWHPSRFSMQSYLNIRSAPLYRPDLDLVTVSPEGRFASYCIIWYDPVNRIGEFEPVGTRPTFEGRGLGRAVLTEGFRRLKALGAKTACVACEPDTLEFYQSAGFTEVNQWLDFSKTL</sequence>
<name>D3PKF6_MEIRD</name>
<keyword evidence="3" id="KW-0808">Transferase</keyword>
<dbReference type="CDD" id="cd04301">
    <property type="entry name" value="NAT_SF"/>
    <property type="match status" value="1"/>
</dbReference>
<protein>
    <submittedName>
        <fullName evidence="2">GCN5-related N-acetyltransferase</fullName>
    </submittedName>
    <submittedName>
        <fullName evidence="3">N-acetyltransferase GCN5</fullName>
    </submittedName>
</protein>
<proteinExistence type="predicted"/>
<dbReference type="KEGG" id="mre:K649_06950"/>
<dbReference type="InterPro" id="IPR016181">
    <property type="entry name" value="Acyl_CoA_acyltransferase"/>
</dbReference>
<reference evidence="3" key="2">
    <citation type="submission" date="2013-04" db="EMBL/GenBank/DDBJ databases">
        <title>Non-Hybrid, Finished Microbial Genome Assemblies from Long-Read SMRT Sequencing Data.</title>
        <authorList>
            <person name="Klammer A."/>
            <person name="Drake J."/>
            <person name="Heiner C."/>
            <person name="Clum A."/>
            <person name="Copeland A."/>
            <person name="Huddleston J."/>
            <person name="Eichler E."/>
            <person name="Turner S.W."/>
        </authorList>
    </citation>
    <scope>NUCLEOTIDE SEQUENCE</scope>
    <source>
        <strain evidence="3">DSM 1279</strain>
    </source>
</reference>
<dbReference type="AlphaFoldDB" id="D3PKF6"/>
<evidence type="ECO:0000313" key="4">
    <source>
        <dbReference type="Proteomes" id="UP000006655"/>
    </source>
</evidence>
<dbReference type="SUPFAM" id="SSF55729">
    <property type="entry name" value="Acyl-CoA N-acyltransferases (Nat)"/>
    <property type="match status" value="2"/>
</dbReference>
<dbReference type="OrthoDB" id="62792at2"/>
<evidence type="ECO:0000313" key="3">
    <source>
        <dbReference type="EMBL" id="AGK04690.1"/>
    </source>
</evidence>
<organism evidence="3 5">
    <name type="scientific">Meiothermus ruber (strain ATCC 35948 / DSM 1279 / VKM B-1258 / 21)</name>
    <name type="common">Thermus ruber</name>
    <dbReference type="NCBI Taxonomy" id="504728"/>
    <lineage>
        <taxon>Bacteria</taxon>
        <taxon>Thermotogati</taxon>
        <taxon>Deinococcota</taxon>
        <taxon>Deinococci</taxon>
        <taxon>Thermales</taxon>
        <taxon>Thermaceae</taxon>
        <taxon>Meiothermus</taxon>
    </lineage>
</organism>
<dbReference type="RefSeq" id="WP_013012356.1">
    <property type="nucleotide sequence ID" value="NC_013946.1"/>
</dbReference>
<dbReference type="eggNOG" id="COG0456">
    <property type="taxonomic scope" value="Bacteria"/>
</dbReference>
<reference evidence="3 5" key="3">
    <citation type="submission" date="2013-04" db="EMBL/GenBank/DDBJ databases">
        <authorList>
            <person name="Chin J."/>
            <person name="Alexander D.H."/>
            <person name="Marks P."/>
            <person name="Korlach J."/>
            <person name="Clum A."/>
            <person name="Copeland A."/>
        </authorList>
    </citation>
    <scope>NUCLEOTIDE SEQUENCE [LARGE SCALE GENOMIC DNA]</scope>
    <source>
        <strain evidence="5">ATCC 35948 / DSM 1279 / VKM B-1258 / 21</strain>
        <strain evidence="3">DSM 1279</strain>
    </source>
</reference>
<dbReference type="InterPro" id="IPR000182">
    <property type="entry name" value="GNAT_dom"/>
</dbReference>
<dbReference type="KEGG" id="mrb:Mrub_0056"/>
<evidence type="ECO:0000313" key="5">
    <source>
        <dbReference type="Proteomes" id="UP000013026"/>
    </source>
</evidence>
<keyword evidence="4" id="KW-1185">Reference proteome</keyword>
<accession>D3PKF6</accession>
<dbReference type="PROSITE" id="PS51186">
    <property type="entry name" value="GNAT"/>
    <property type="match status" value="1"/>
</dbReference>
<evidence type="ECO:0000313" key="2">
    <source>
        <dbReference type="EMBL" id="ADD26837.1"/>
    </source>
</evidence>